<dbReference type="AlphaFoldDB" id="A0A317JQQ1"/>
<name>A0A317JQQ1_9BACT</name>
<gene>
    <name evidence="3" type="ORF">C5B42_00090</name>
</gene>
<feature type="chain" id="PRO_5016360348" evidence="2">
    <location>
        <begin position="24"/>
        <end position="184"/>
    </location>
</feature>
<evidence type="ECO:0000256" key="2">
    <source>
        <dbReference type="SAM" id="SignalP"/>
    </source>
</evidence>
<feature type="signal peptide" evidence="2">
    <location>
        <begin position="1"/>
        <end position="23"/>
    </location>
</feature>
<comment type="caution">
    <text evidence="3">The sequence shown here is derived from an EMBL/GenBank/DDBJ whole genome shotgun (WGS) entry which is preliminary data.</text>
</comment>
<organism evidence="3 4">
    <name type="scientific">Candidatus Cerribacteria bacterium 'Amazon FNV 2010 28 9'</name>
    <dbReference type="NCBI Taxonomy" id="2081795"/>
    <lineage>
        <taxon>Bacteria</taxon>
        <taxon>Candidatus Cerribacteria</taxon>
    </lineage>
</organism>
<keyword evidence="1" id="KW-0175">Coiled coil</keyword>
<reference evidence="3 4" key="1">
    <citation type="submission" date="2018-02" db="EMBL/GenBank/DDBJ databases">
        <title>Genomic Reconstructions from Amazon Rainforest and Pasture Soil Reveal Novel Insights into the Physiology of Candidate Phyla in Tropical Sites.</title>
        <authorList>
            <person name="Kroeger M.E."/>
            <person name="Delmont T."/>
            <person name="Eren A.M."/>
            <person name="Guo J."/>
            <person name="Meyer K.M."/>
            <person name="Khan K."/>
            <person name="Rodrigues J.L.M."/>
            <person name="Bohannan B.J.M."/>
            <person name="Tringe S."/>
            <person name="Borges C.D."/>
            <person name="Tiedje J."/>
            <person name="Tsai S.M."/>
            <person name="Nusslein K."/>
        </authorList>
    </citation>
    <scope>NUCLEOTIDE SEQUENCE [LARGE SCALE GENOMIC DNA]</scope>
    <source>
        <strain evidence="3">Amazon FNV 2010 28 9</strain>
    </source>
</reference>
<evidence type="ECO:0000313" key="3">
    <source>
        <dbReference type="EMBL" id="PWU24299.1"/>
    </source>
</evidence>
<protein>
    <submittedName>
        <fullName evidence="3">Uncharacterized protein</fullName>
    </submittedName>
</protein>
<keyword evidence="2" id="KW-0732">Signal</keyword>
<sequence>MKFAVAAATFTIAVSLFASAALASDSPAFVYPTSSATVSDPIPTSTPAPSITHDNLQEFTQNQQKQIQAYLQQMKAQLQQKTQQIKQQRLACEQQIKALQTSRVSQRKDLLAQCKPPTFNREPTSTDEAQARTQQLKQFTANCKAQLKQFDIETKQQVQSIQVSCFNNERTVLGLSTMIPSVTP</sequence>
<accession>A0A317JQQ1</accession>
<evidence type="ECO:0000256" key="1">
    <source>
        <dbReference type="SAM" id="Coils"/>
    </source>
</evidence>
<dbReference type="Proteomes" id="UP000246104">
    <property type="component" value="Unassembled WGS sequence"/>
</dbReference>
<feature type="coiled-coil region" evidence="1">
    <location>
        <begin position="64"/>
        <end position="95"/>
    </location>
</feature>
<proteinExistence type="predicted"/>
<dbReference type="EMBL" id="PSRQ01000003">
    <property type="protein sequence ID" value="PWU24299.1"/>
    <property type="molecule type" value="Genomic_DNA"/>
</dbReference>
<evidence type="ECO:0000313" key="4">
    <source>
        <dbReference type="Proteomes" id="UP000246104"/>
    </source>
</evidence>